<dbReference type="PROSITE" id="PS50020">
    <property type="entry name" value="WW_DOMAIN_2"/>
    <property type="match status" value="1"/>
</dbReference>
<dbReference type="Gene3D" id="2.20.70.10">
    <property type="match status" value="1"/>
</dbReference>
<dbReference type="GO" id="GO:0003713">
    <property type="term" value="F:transcription coactivator activity"/>
    <property type="evidence" value="ECO:0007669"/>
    <property type="project" value="TreeGrafter"/>
</dbReference>
<feature type="region of interest" description="Disordered" evidence="5">
    <location>
        <begin position="343"/>
        <end position="382"/>
    </location>
</feature>
<keyword evidence="8" id="KW-1185">Reference proteome</keyword>
<dbReference type="InterPro" id="IPR001202">
    <property type="entry name" value="WW_dom"/>
</dbReference>
<dbReference type="Pfam" id="PF00397">
    <property type="entry name" value="WW"/>
    <property type="match status" value="1"/>
</dbReference>
<dbReference type="GO" id="GO:0035329">
    <property type="term" value="P:hippo signaling"/>
    <property type="evidence" value="ECO:0007669"/>
    <property type="project" value="TreeGrafter"/>
</dbReference>
<evidence type="ECO:0000256" key="5">
    <source>
        <dbReference type="SAM" id="MobiDB-lite"/>
    </source>
</evidence>
<dbReference type="InterPro" id="IPR051583">
    <property type="entry name" value="YAP1"/>
</dbReference>
<dbReference type="CDD" id="cd00201">
    <property type="entry name" value="WW"/>
    <property type="match status" value="1"/>
</dbReference>
<evidence type="ECO:0000256" key="1">
    <source>
        <dbReference type="ARBA" id="ARBA00004123"/>
    </source>
</evidence>
<proteinExistence type="predicted"/>
<dbReference type="AlphaFoldDB" id="A0AAW0CFD8"/>
<keyword evidence="3" id="KW-0963">Cytoplasm</keyword>
<gene>
    <name evidence="7" type="ORF">VNI00_010765</name>
</gene>
<comment type="caution">
    <text evidence="7">The sequence shown here is derived from an EMBL/GenBank/DDBJ whole genome shotgun (WGS) entry which is preliminary data.</text>
</comment>
<evidence type="ECO:0000256" key="4">
    <source>
        <dbReference type="ARBA" id="ARBA00023242"/>
    </source>
</evidence>
<sequence length="446" mass="51562">MPAPALLYHIESPAKDWASFDLRVIRQYDQYTRHWGGDAAKLSVYQLRAFEWMVTSFRDSPMMIPHLQDILKTIPSSIALSAVLGQWNVTLWEDVSTSDVDIALKNPTSVHRDLRLAGDAPPPAIPYPVIHHQEGIRLLFHHRYWMALADSYRFRYLPDNEIERGQWSTPWQTTDLHFLIPFPAVEALWSHESVAVRKRSLILLRSLEESWNSCSSCKDDDSQRHQRERCAFVSALARHINRKDCVSQLLTSKRGQAFIKFIHNEVINQRLHHEFSATTHRDWPKAVKRAQEVGRLPDDHFTTPPDWGESTPNLSVPPSVRYSVDTLDESMLGWRKRISATRRKPLEDPHNHRVLTYPDVSTQPVLERSEVKGEQQGPVDHDSLQNIWVDPRTCTPIPEIPLPPGWEQRATVTGRRYFIDHNNYTATWDDPRERSSCSGREEVGES</sequence>
<dbReference type="GO" id="GO:0005737">
    <property type="term" value="C:cytoplasm"/>
    <property type="evidence" value="ECO:0007669"/>
    <property type="project" value="UniProtKB-SubCell"/>
</dbReference>
<comment type="subcellular location">
    <subcellularLocation>
        <location evidence="2">Cytoplasm</location>
    </subcellularLocation>
    <subcellularLocation>
        <location evidence="1">Nucleus</location>
    </subcellularLocation>
</comment>
<dbReference type="Proteomes" id="UP001383192">
    <property type="component" value="Unassembled WGS sequence"/>
</dbReference>
<dbReference type="SUPFAM" id="SSF51045">
    <property type="entry name" value="WW domain"/>
    <property type="match status" value="1"/>
</dbReference>
<dbReference type="EMBL" id="JAYKXP010000044">
    <property type="protein sequence ID" value="KAK7037804.1"/>
    <property type="molecule type" value="Genomic_DNA"/>
</dbReference>
<name>A0AAW0CFD8_9AGAR</name>
<dbReference type="GO" id="GO:0045944">
    <property type="term" value="P:positive regulation of transcription by RNA polymerase II"/>
    <property type="evidence" value="ECO:0007669"/>
    <property type="project" value="TreeGrafter"/>
</dbReference>
<feature type="domain" description="WW" evidence="6">
    <location>
        <begin position="400"/>
        <end position="433"/>
    </location>
</feature>
<dbReference type="GO" id="GO:0005634">
    <property type="term" value="C:nucleus"/>
    <property type="evidence" value="ECO:0007669"/>
    <property type="project" value="UniProtKB-SubCell"/>
</dbReference>
<evidence type="ECO:0000313" key="8">
    <source>
        <dbReference type="Proteomes" id="UP001383192"/>
    </source>
</evidence>
<evidence type="ECO:0000259" key="6">
    <source>
        <dbReference type="PROSITE" id="PS50020"/>
    </source>
</evidence>
<dbReference type="PANTHER" id="PTHR17616">
    <property type="entry name" value="YES-ASSOCIATED PROTEIN YAP1 FAMILY MEMBER"/>
    <property type="match status" value="1"/>
</dbReference>
<protein>
    <recommendedName>
        <fullName evidence="6">WW domain-containing protein</fullName>
    </recommendedName>
</protein>
<evidence type="ECO:0000256" key="3">
    <source>
        <dbReference type="ARBA" id="ARBA00022490"/>
    </source>
</evidence>
<organism evidence="7 8">
    <name type="scientific">Paramarasmius palmivorus</name>
    <dbReference type="NCBI Taxonomy" id="297713"/>
    <lineage>
        <taxon>Eukaryota</taxon>
        <taxon>Fungi</taxon>
        <taxon>Dikarya</taxon>
        <taxon>Basidiomycota</taxon>
        <taxon>Agaricomycotina</taxon>
        <taxon>Agaricomycetes</taxon>
        <taxon>Agaricomycetidae</taxon>
        <taxon>Agaricales</taxon>
        <taxon>Marasmiineae</taxon>
        <taxon>Marasmiaceae</taxon>
        <taxon>Paramarasmius</taxon>
    </lineage>
</organism>
<dbReference type="InterPro" id="IPR036020">
    <property type="entry name" value="WW_dom_sf"/>
</dbReference>
<evidence type="ECO:0000256" key="2">
    <source>
        <dbReference type="ARBA" id="ARBA00004496"/>
    </source>
</evidence>
<dbReference type="PANTHER" id="PTHR17616:SF8">
    <property type="entry name" value="TRANSCRIPTIONAL COACTIVATOR YORKIE"/>
    <property type="match status" value="1"/>
</dbReference>
<keyword evidence="4" id="KW-0539">Nucleus</keyword>
<evidence type="ECO:0000313" key="7">
    <source>
        <dbReference type="EMBL" id="KAK7037804.1"/>
    </source>
</evidence>
<dbReference type="SMART" id="SM00456">
    <property type="entry name" value="WW"/>
    <property type="match status" value="1"/>
</dbReference>
<feature type="compositionally biased region" description="Basic and acidic residues" evidence="5">
    <location>
        <begin position="367"/>
        <end position="382"/>
    </location>
</feature>
<reference evidence="7 8" key="1">
    <citation type="submission" date="2024-01" db="EMBL/GenBank/DDBJ databases">
        <title>A draft genome for a cacao thread blight-causing isolate of Paramarasmius palmivorus.</title>
        <authorList>
            <person name="Baruah I.K."/>
            <person name="Bukari Y."/>
            <person name="Amoako-Attah I."/>
            <person name="Meinhardt L.W."/>
            <person name="Bailey B.A."/>
            <person name="Cohen S.P."/>
        </authorList>
    </citation>
    <scope>NUCLEOTIDE SEQUENCE [LARGE SCALE GENOMIC DNA]</scope>
    <source>
        <strain evidence="7 8">GH-12</strain>
    </source>
</reference>
<accession>A0AAW0CFD8</accession>